<comment type="caution">
    <text evidence="10">The sequence shown here is derived from an EMBL/GenBank/DDBJ whole genome shotgun (WGS) entry which is preliminary data.</text>
</comment>
<keyword evidence="11" id="KW-1185">Reference proteome</keyword>
<name>A0A210Q8R2_MIZYE</name>
<dbReference type="PANTHER" id="PTHR12203">
    <property type="entry name" value="KDEL LYS-ASP-GLU-LEU CONTAINING - RELATED"/>
    <property type="match status" value="1"/>
</dbReference>
<dbReference type="SMART" id="SM00672">
    <property type="entry name" value="CAP10"/>
    <property type="match status" value="1"/>
</dbReference>
<evidence type="ECO:0000256" key="3">
    <source>
        <dbReference type="ARBA" id="ARBA00022729"/>
    </source>
</evidence>
<keyword evidence="2" id="KW-0328">Glycosyltransferase</keyword>
<dbReference type="InterPro" id="IPR006598">
    <property type="entry name" value="CAP10"/>
</dbReference>
<comment type="catalytic activity">
    <reaction evidence="7">
        <text>L-seryl-[EGF-like domain protein] + UDP-alpha-D-xylose = 3-O-(beta-D-xylosyl)-L-seryl-[EGF-like domain protein] + UDP + H(+)</text>
        <dbReference type="Rhea" id="RHEA:62016"/>
        <dbReference type="Rhea" id="RHEA-COMP:16010"/>
        <dbReference type="Rhea" id="RHEA-COMP:16011"/>
        <dbReference type="ChEBI" id="CHEBI:15378"/>
        <dbReference type="ChEBI" id="CHEBI:29999"/>
        <dbReference type="ChEBI" id="CHEBI:57632"/>
        <dbReference type="ChEBI" id="CHEBI:58223"/>
        <dbReference type="ChEBI" id="CHEBI:132085"/>
    </reaction>
</comment>
<organism evidence="10 11">
    <name type="scientific">Mizuhopecten yessoensis</name>
    <name type="common">Japanese scallop</name>
    <name type="synonym">Patinopecten yessoensis</name>
    <dbReference type="NCBI Taxonomy" id="6573"/>
    <lineage>
        <taxon>Eukaryota</taxon>
        <taxon>Metazoa</taxon>
        <taxon>Spiralia</taxon>
        <taxon>Lophotrochozoa</taxon>
        <taxon>Mollusca</taxon>
        <taxon>Bivalvia</taxon>
        <taxon>Autobranchia</taxon>
        <taxon>Pteriomorphia</taxon>
        <taxon>Pectinida</taxon>
        <taxon>Pectinoidea</taxon>
        <taxon>Pectinidae</taxon>
        <taxon>Mizuhopecten</taxon>
    </lineage>
</organism>
<feature type="domain" description="Glycosyl transferase CAP10" evidence="9">
    <location>
        <begin position="209"/>
        <end position="424"/>
    </location>
</feature>
<dbReference type="Pfam" id="PF00630">
    <property type="entry name" value="Filamin"/>
    <property type="match status" value="1"/>
</dbReference>
<comment type="similarity">
    <text evidence="1">Belongs to the KDELC family.</text>
</comment>
<dbReference type="GO" id="GO:0012505">
    <property type="term" value="C:endomembrane system"/>
    <property type="evidence" value="ECO:0007669"/>
    <property type="project" value="TreeGrafter"/>
</dbReference>
<evidence type="ECO:0000259" key="9">
    <source>
        <dbReference type="SMART" id="SM00672"/>
    </source>
</evidence>
<dbReference type="Pfam" id="PF05686">
    <property type="entry name" value="Glyco_transf_90"/>
    <property type="match status" value="1"/>
</dbReference>
<dbReference type="InterPro" id="IPR014756">
    <property type="entry name" value="Ig_E-set"/>
</dbReference>
<keyword evidence="5" id="KW-0325">Glycoprotein</keyword>
<evidence type="ECO:0000256" key="1">
    <source>
        <dbReference type="ARBA" id="ARBA00006063"/>
    </source>
</evidence>
<evidence type="ECO:0000256" key="2">
    <source>
        <dbReference type="ARBA" id="ARBA00022676"/>
    </source>
</evidence>
<keyword evidence="4" id="KW-0256">Endoplasmic reticulum</keyword>
<dbReference type="InterPro" id="IPR051091">
    <property type="entry name" value="O-Glucosyltr/Glycosyltrsf_90"/>
</dbReference>
<dbReference type="PANTHER" id="PTHR12203:SF122">
    <property type="entry name" value="GLYCOSYL TRANSFERASE CAP10 DOMAIN-CONTAINING PROTEIN"/>
    <property type="match status" value="1"/>
</dbReference>
<comment type="pathway">
    <text evidence="6">Protein modification.</text>
</comment>
<dbReference type="SUPFAM" id="SSF81296">
    <property type="entry name" value="E set domains"/>
    <property type="match status" value="1"/>
</dbReference>
<dbReference type="Gene3D" id="2.60.40.10">
    <property type="entry name" value="Immunoglobulins"/>
    <property type="match status" value="1"/>
</dbReference>
<dbReference type="InterPro" id="IPR013783">
    <property type="entry name" value="Ig-like_fold"/>
</dbReference>
<comment type="catalytic activity">
    <reaction evidence="8">
        <text>L-seryl-[EGF-like domain protein] + UDP-alpha-D-glucose = 3-O-(beta-D-glucosyl)-L-seryl-[EGF-like domain protein] + UDP + H(+)</text>
        <dbReference type="Rhea" id="RHEA:58116"/>
        <dbReference type="Rhea" id="RHEA-COMP:14610"/>
        <dbReference type="Rhea" id="RHEA-COMP:16010"/>
        <dbReference type="ChEBI" id="CHEBI:15378"/>
        <dbReference type="ChEBI" id="CHEBI:29999"/>
        <dbReference type="ChEBI" id="CHEBI:58223"/>
        <dbReference type="ChEBI" id="CHEBI:58885"/>
        <dbReference type="ChEBI" id="CHEBI:140576"/>
    </reaction>
</comment>
<dbReference type="EMBL" id="NEDP02004580">
    <property type="protein sequence ID" value="OWF45105.1"/>
    <property type="molecule type" value="Genomic_DNA"/>
</dbReference>
<evidence type="ECO:0000256" key="7">
    <source>
        <dbReference type="ARBA" id="ARBA00047553"/>
    </source>
</evidence>
<gene>
    <name evidence="10" type="ORF">KP79_PYT14574</name>
</gene>
<keyword evidence="3" id="KW-0732">Signal</keyword>
<accession>A0A210Q8R2</accession>
<dbReference type="InterPro" id="IPR017868">
    <property type="entry name" value="Filamin/ABP280_repeat-like"/>
</dbReference>
<evidence type="ECO:0000256" key="4">
    <source>
        <dbReference type="ARBA" id="ARBA00022824"/>
    </source>
</evidence>
<evidence type="ECO:0000256" key="8">
    <source>
        <dbReference type="ARBA" id="ARBA00049246"/>
    </source>
</evidence>
<evidence type="ECO:0000313" key="11">
    <source>
        <dbReference type="Proteomes" id="UP000242188"/>
    </source>
</evidence>
<protein>
    <submittedName>
        <fullName evidence="10">KDEL motif-containing protein 1</fullName>
    </submittedName>
</protein>
<evidence type="ECO:0000313" key="10">
    <source>
        <dbReference type="EMBL" id="OWF45105.1"/>
    </source>
</evidence>
<evidence type="ECO:0000256" key="6">
    <source>
        <dbReference type="ARBA" id="ARBA00043952"/>
    </source>
</evidence>
<sequence>MDVADSDTNDNFVVCFDEWKCTSRYFQNEDMGPWVVDENGSNVTKSIGDKAFELTISGSNGDRVRVWAQVLDAFDGTYIGRFRLVNSYNGLTINIKYNGQHVADSPYQLKGMVYHEDCYCPVASLDKWLKVMGCRKSYTQIKEDFVPFPKITPEKVAKQAISRFSQAGMHSLSHYRIIDNKIYRKTYGQHVGFKMFSDAIIRSITRKVHLPDMEFFVNLGDWPLEKKAVSDSPIPLLSWCGSSDSRDIVLPTYDITEATLEMMSRVTLDIFSVQGNTGVAWDNKTNQAFWRGRDSRQERLDLVQLSRRKPKLLDAALTHMFFFPKDDNKYGPLVKTIPFFDFFKYKFQINIDGTVAAYRLPYLLVGGSMVMKHESNYYEHFYRDLVKNISMNARKFVRETILPKDIFCYHAKVFQEYAKRLTDPPQEPDSSWDTVDQPTGGCDCKRTKPVKGIINYEFPLVSYILARKLPDT</sequence>
<proteinExistence type="inferred from homology"/>
<reference evidence="10 11" key="1">
    <citation type="journal article" date="2017" name="Nat. Ecol. Evol.">
        <title>Scallop genome provides insights into evolution of bilaterian karyotype and development.</title>
        <authorList>
            <person name="Wang S."/>
            <person name="Zhang J."/>
            <person name="Jiao W."/>
            <person name="Li J."/>
            <person name="Xun X."/>
            <person name="Sun Y."/>
            <person name="Guo X."/>
            <person name="Huan P."/>
            <person name="Dong B."/>
            <person name="Zhang L."/>
            <person name="Hu X."/>
            <person name="Sun X."/>
            <person name="Wang J."/>
            <person name="Zhao C."/>
            <person name="Wang Y."/>
            <person name="Wang D."/>
            <person name="Huang X."/>
            <person name="Wang R."/>
            <person name="Lv J."/>
            <person name="Li Y."/>
            <person name="Zhang Z."/>
            <person name="Liu B."/>
            <person name="Lu W."/>
            <person name="Hui Y."/>
            <person name="Liang J."/>
            <person name="Zhou Z."/>
            <person name="Hou R."/>
            <person name="Li X."/>
            <person name="Liu Y."/>
            <person name="Li H."/>
            <person name="Ning X."/>
            <person name="Lin Y."/>
            <person name="Zhao L."/>
            <person name="Xing Q."/>
            <person name="Dou J."/>
            <person name="Li Y."/>
            <person name="Mao J."/>
            <person name="Guo H."/>
            <person name="Dou H."/>
            <person name="Li T."/>
            <person name="Mu C."/>
            <person name="Jiang W."/>
            <person name="Fu Q."/>
            <person name="Fu X."/>
            <person name="Miao Y."/>
            <person name="Liu J."/>
            <person name="Yu Q."/>
            <person name="Li R."/>
            <person name="Liao H."/>
            <person name="Li X."/>
            <person name="Kong Y."/>
            <person name="Jiang Z."/>
            <person name="Chourrout D."/>
            <person name="Li R."/>
            <person name="Bao Z."/>
        </authorList>
    </citation>
    <scope>NUCLEOTIDE SEQUENCE [LARGE SCALE GENOMIC DNA]</scope>
    <source>
        <strain evidence="10 11">PY_sf001</strain>
    </source>
</reference>
<keyword evidence="2" id="KW-0808">Transferase</keyword>
<dbReference type="AlphaFoldDB" id="A0A210Q8R2"/>
<evidence type="ECO:0000256" key="5">
    <source>
        <dbReference type="ARBA" id="ARBA00023180"/>
    </source>
</evidence>
<dbReference type="Proteomes" id="UP000242188">
    <property type="component" value="Unassembled WGS sequence"/>
</dbReference>
<dbReference type="GO" id="GO:0046527">
    <property type="term" value="F:glucosyltransferase activity"/>
    <property type="evidence" value="ECO:0007669"/>
    <property type="project" value="TreeGrafter"/>
</dbReference>
<dbReference type="OrthoDB" id="541052at2759"/>